<evidence type="ECO:0000256" key="4">
    <source>
        <dbReference type="ARBA" id="ARBA00022692"/>
    </source>
</evidence>
<dbReference type="InterPro" id="IPR027417">
    <property type="entry name" value="P-loop_NTPase"/>
</dbReference>
<feature type="region of interest" description="Disordered" evidence="11">
    <location>
        <begin position="1"/>
        <end position="21"/>
    </location>
</feature>
<feature type="transmembrane region" description="Helical" evidence="12">
    <location>
        <begin position="739"/>
        <end position="765"/>
    </location>
</feature>
<dbReference type="Gene3D" id="3.40.50.300">
    <property type="entry name" value="P-loop containing nucleotide triphosphate hydrolases"/>
    <property type="match status" value="2"/>
</dbReference>
<proteinExistence type="inferred from homology"/>
<dbReference type="Gene3D" id="1.20.1560.10">
    <property type="entry name" value="ABC transporter type 1, transmembrane domain"/>
    <property type="match status" value="1"/>
</dbReference>
<dbReference type="PROSITE" id="PS50893">
    <property type="entry name" value="ABC_TRANSPORTER_2"/>
    <property type="match status" value="2"/>
</dbReference>
<comment type="subcellular location">
    <subcellularLocation>
        <location evidence="1">Cell membrane</location>
        <topology evidence="1">Multi-pass membrane protein</topology>
    </subcellularLocation>
</comment>
<feature type="transmembrane region" description="Helical" evidence="12">
    <location>
        <begin position="160"/>
        <end position="178"/>
    </location>
</feature>
<feature type="transmembrane region" description="Helical" evidence="12">
    <location>
        <begin position="184"/>
        <end position="205"/>
    </location>
</feature>
<evidence type="ECO:0000259" key="13">
    <source>
        <dbReference type="PROSITE" id="PS50893"/>
    </source>
</evidence>
<evidence type="ECO:0000313" key="16">
    <source>
        <dbReference type="RefSeq" id="XP_022926446.1"/>
    </source>
</evidence>
<dbReference type="CDD" id="cd18578">
    <property type="entry name" value="ABC_6TM_Pgp_ABCB1_D2_like"/>
    <property type="match status" value="1"/>
</dbReference>
<dbReference type="GeneID" id="111433596"/>
<keyword evidence="6" id="KW-0547">Nucleotide-binding</keyword>
<organism evidence="15 16">
    <name type="scientific">Cucurbita moschata</name>
    <name type="common">Winter crookneck squash</name>
    <name type="synonym">Cucurbita pepo var. moschata</name>
    <dbReference type="NCBI Taxonomy" id="3662"/>
    <lineage>
        <taxon>Eukaryota</taxon>
        <taxon>Viridiplantae</taxon>
        <taxon>Streptophyta</taxon>
        <taxon>Embryophyta</taxon>
        <taxon>Tracheophyta</taxon>
        <taxon>Spermatophyta</taxon>
        <taxon>Magnoliopsida</taxon>
        <taxon>eudicotyledons</taxon>
        <taxon>Gunneridae</taxon>
        <taxon>Pentapetalae</taxon>
        <taxon>rosids</taxon>
        <taxon>fabids</taxon>
        <taxon>Cucurbitales</taxon>
        <taxon>Cucurbitaceae</taxon>
        <taxon>Cucurbiteae</taxon>
        <taxon>Cucurbita</taxon>
    </lineage>
</organism>
<evidence type="ECO:0000259" key="14">
    <source>
        <dbReference type="PROSITE" id="PS50929"/>
    </source>
</evidence>
<evidence type="ECO:0000256" key="8">
    <source>
        <dbReference type="ARBA" id="ARBA00022989"/>
    </source>
</evidence>
<keyword evidence="7" id="KW-0067">ATP-binding</keyword>
<dbReference type="InterPro" id="IPR017871">
    <property type="entry name" value="ABC_transporter-like_CS"/>
</dbReference>
<evidence type="ECO:0000256" key="2">
    <source>
        <dbReference type="ARBA" id="ARBA00007577"/>
    </source>
</evidence>
<dbReference type="AlphaFoldDB" id="A0A6J1EEY3"/>
<dbReference type="PANTHER" id="PTHR24222">
    <property type="entry name" value="ABC TRANSPORTER B FAMILY"/>
    <property type="match status" value="1"/>
</dbReference>
<feature type="transmembrane region" description="Helical" evidence="12">
    <location>
        <begin position="262"/>
        <end position="286"/>
    </location>
</feature>
<evidence type="ECO:0000256" key="9">
    <source>
        <dbReference type="ARBA" id="ARBA00023136"/>
    </source>
</evidence>
<accession>A0A6J1EEY3</accession>
<feature type="transmembrane region" description="Helical" evidence="12">
    <location>
        <begin position="921"/>
        <end position="945"/>
    </location>
</feature>
<feature type="transmembrane region" description="Helical" evidence="12">
    <location>
        <begin position="695"/>
        <end position="719"/>
    </location>
</feature>
<evidence type="ECO:0000256" key="6">
    <source>
        <dbReference type="ARBA" id="ARBA00022741"/>
    </source>
</evidence>
<dbReference type="FunFam" id="3.40.50.300:FF:000066">
    <property type="entry name" value="ABC transporter B family member 1"/>
    <property type="match status" value="2"/>
</dbReference>
<feature type="domain" description="ABC transporter" evidence="13">
    <location>
        <begin position="362"/>
        <end position="598"/>
    </location>
</feature>
<dbReference type="Pfam" id="PF00005">
    <property type="entry name" value="ABC_tran"/>
    <property type="match status" value="2"/>
</dbReference>
<feature type="transmembrane region" description="Helical" evidence="12">
    <location>
        <begin position="37"/>
        <end position="61"/>
    </location>
</feature>
<dbReference type="SUPFAM" id="SSF90123">
    <property type="entry name" value="ABC transporter transmembrane region"/>
    <property type="match status" value="2"/>
</dbReference>
<comment type="similarity">
    <text evidence="2">Belongs to the ABC transporter superfamily. ABCB family. Multidrug resistance exporter (TC 3.A.1.201) subfamily.</text>
</comment>
<dbReference type="SMART" id="SM00382">
    <property type="entry name" value="AAA"/>
    <property type="match status" value="2"/>
</dbReference>
<dbReference type="PANTHER" id="PTHR24222:SF50">
    <property type="entry name" value="ABC TRANSPORTER B FAMILY MEMBER 9-LIKE ISOFORM X2"/>
    <property type="match status" value="1"/>
</dbReference>
<dbReference type="PROSITE" id="PS00211">
    <property type="entry name" value="ABC_TRANSPORTER_1"/>
    <property type="match status" value="2"/>
</dbReference>
<feature type="transmembrane region" description="Helical" evidence="12">
    <location>
        <begin position="87"/>
        <end position="107"/>
    </location>
</feature>
<dbReference type="InterPro" id="IPR003593">
    <property type="entry name" value="AAA+_ATPase"/>
</dbReference>
<dbReference type="GO" id="GO:0005524">
    <property type="term" value="F:ATP binding"/>
    <property type="evidence" value="ECO:0007669"/>
    <property type="project" value="UniProtKB-KW"/>
</dbReference>
<evidence type="ECO:0000313" key="15">
    <source>
        <dbReference type="Proteomes" id="UP000504609"/>
    </source>
</evidence>
<evidence type="ECO:0000256" key="7">
    <source>
        <dbReference type="ARBA" id="ARBA00022840"/>
    </source>
</evidence>
<dbReference type="InterPro" id="IPR003439">
    <property type="entry name" value="ABC_transporter-like_ATP-bd"/>
</dbReference>
<dbReference type="KEGG" id="cmos:111433596"/>
<dbReference type="InterPro" id="IPR011527">
    <property type="entry name" value="ABC1_TM_dom"/>
</dbReference>
<dbReference type="RefSeq" id="XP_022926446.1">
    <property type="nucleotide sequence ID" value="XM_023070678.1"/>
</dbReference>
<evidence type="ECO:0000256" key="1">
    <source>
        <dbReference type="ARBA" id="ARBA00004651"/>
    </source>
</evidence>
<keyword evidence="9 12" id="KW-0472">Membrane</keyword>
<protein>
    <submittedName>
        <fullName evidence="16">ABC transporter B family member 9-like</fullName>
    </submittedName>
</protein>
<dbReference type="InterPro" id="IPR039421">
    <property type="entry name" value="Type_1_exporter"/>
</dbReference>
<gene>
    <name evidence="16" type="primary">LOC111433596</name>
</gene>
<dbReference type="Proteomes" id="UP000504609">
    <property type="component" value="Unplaced"/>
</dbReference>
<evidence type="ECO:0000256" key="5">
    <source>
        <dbReference type="ARBA" id="ARBA00022737"/>
    </source>
</evidence>
<dbReference type="GO" id="GO:0016887">
    <property type="term" value="F:ATP hydrolysis activity"/>
    <property type="evidence" value="ECO:0007669"/>
    <property type="project" value="InterPro"/>
</dbReference>
<dbReference type="CDD" id="cd03249">
    <property type="entry name" value="ABC_MTABC3_MDL1_MDL2"/>
    <property type="match status" value="2"/>
</dbReference>
<keyword evidence="10" id="KW-0325">Glycoprotein</keyword>
<dbReference type="InterPro" id="IPR036640">
    <property type="entry name" value="ABC1_TM_sf"/>
</dbReference>
<feature type="domain" description="ABC transmembrane type-1" evidence="14">
    <location>
        <begin position="699"/>
        <end position="985"/>
    </location>
</feature>
<evidence type="ECO:0000256" key="3">
    <source>
        <dbReference type="ARBA" id="ARBA00022448"/>
    </source>
</evidence>
<keyword evidence="15" id="KW-1185">Reference proteome</keyword>
<evidence type="ECO:0000256" key="10">
    <source>
        <dbReference type="ARBA" id="ARBA00023180"/>
    </source>
</evidence>
<dbReference type="PROSITE" id="PS50929">
    <property type="entry name" value="ABC_TM1F"/>
    <property type="match status" value="2"/>
</dbReference>
<dbReference type="Pfam" id="PF00664">
    <property type="entry name" value="ABC_membrane"/>
    <property type="match status" value="2"/>
</dbReference>
<dbReference type="SUPFAM" id="SSF52540">
    <property type="entry name" value="P-loop containing nucleoside triphosphate hydrolases"/>
    <property type="match status" value="2"/>
</dbReference>
<dbReference type="GO" id="GO:0010328">
    <property type="term" value="F:auxin influx transmembrane transporter activity"/>
    <property type="evidence" value="ECO:0007669"/>
    <property type="project" value="UniProtKB-ARBA"/>
</dbReference>
<keyword evidence="8 12" id="KW-1133">Transmembrane helix</keyword>
<dbReference type="GO" id="GO:0010329">
    <property type="term" value="F:auxin efflux transmembrane transporter activity"/>
    <property type="evidence" value="ECO:0007669"/>
    <property type="project" value="UniProtKB-ARBA"/>
</dbReference>
<name>A0A6J1EEY3_CUCMO</name>
<dbReference type="GO" id="GO:0140359">
    <property type="term" value="F:ABC-type transporter activity"/>
    <property type="evidence" value="ECO:0007669"/>
    <property type="project" value="InterPro"/>
</dbReference>
<feature type="domain" description="ABC transmembrane type-1" evidence="14">
    <location>
        <begin position="42"/>
        <end position="327"/>
    </location>
</feature>
<dbReference type="FunFam" id="1.20.1560.10:FF:000044">
    <property type="entry name" value="ABC transporter B family member 9"/>
    <property type="match status" value="1"/>
</dbReference>
<dbReference type="GO" id="GO:0005886">
    <property type="term" value="C:plasma membrane"/>
    <property type="evidence" value="ECO:0007669"/>
    <property type="project" value="UniProtKB-SubCell"/>
</dbReference>
<feature type="transmembrane region" description="Helical" evidence="12">
    <location>
        <begin position="298"/>
        <end position="316"/>
    </location>
</feature>
<keyword evidence="3" id="KW-0813">Transport</keyword>
<keyword evidence="4 12" id="KW-0812">Transmembrane</keyword>
<keyword evidence="5" id="KW-0677">Repeat</keyword>
<dbReference type="FunFam" id="1.20.1560.10:FF:000009">
    <property type="entry name" value="ABC transporter B family member 1"/>
    <property type="match status" value="1"/>
</dbReference>
<feature type="domain" description="ABC transporter" evidence="13">
    <location>
        <begin position="1020"/>
        <end position="1257"/>
    </location>
</feature>
<reference evidence="16" key="1">
    <citation type="submission" date="2025-08" db="UniProtKB">
        <authorList>
            <consortium name="RefSeq"/>
        </authorList>
    </citation>
    <scope>IDENTIFICATION</scope>
    <source>
        <tissue evidence="16">Young leaves</tissue>
    </source>
</reference>
<sequence>MDGSDTPTDLPPGPRNGRDGQKVPFYKLFTFADRFDVMLMTLGTVCAIANGISQPIMTLIFGKMINSFGSSDQSDVVAQVSKISLDFVFLGIGTGIASFLQVACWMVTGERQAARIRALYLKTILRQDITFFDTETTTGEVIGRMSGDTILIQDAMGEKVGKFIQLLSTFLGGFAVAFMKGWLLAVVLLSCIPAIVAAGGAASLIMSRMSSRGQIAYAEAGNVVEQTVGAIRTVASYTGEKQAIEKYNAKLKIAYKSTVKQGLASGLGLGLILLIVFGTYGLAVWYGSKLIIEKGYNGGQVINVIFAIMTGGMSLGQTSPVVNAFASGQAAAYKMFETIKRKPKIDSYDASGITLEDIQGDIELKDVYFRYPARPDVHIFSGFSLFVHRGTTAALVGHSGSGKSTVISLLERFYDPDSGEVLIDGVNLKDLKLRWIREKIGLVSQEPILFATTIKENILYGKENATEEEIRAATELANAAKFIDKLPLGLDTMVGEHGTQLSGGQKQRIAISRAILKDPRILLLDEATSALDTESERIVQEALVRVMESRTTVVVAHRLTTIRNADTIAVVHQGKLLEKGTHGELIENPDGAYSQLIRLQEGTTAETATNLTNDTVDVDNRMDSLDSTRTSMRRSVSRGSSISRPSFTINFGIPGSVHIQDQEIDEEGPERADIDPKKRKNVSLKRLAALNKPEIPVLLLGSIAAVLSGIVFPIFGLLLSSAIGMFYKPASQLEKESKYWALVYLGLGCLIFFAAPTQNFLFGIVGGKLIERIRSLTFEKIVHQQISYFDDPANTSGAIGARLSTDAATVRGLVGDALALVVQNIATITAGLIIAFSANWILAFVILAVSPLLLVQGYLQTKFTRGFSADAKVMYEEASQVANDAVGSIRTVASFCSEKKVMDLYEKKCENPVKNGIRLGLVSGAGFGFSFFALFCTNAFCFYIGSILVKHGKATFPEVFKVFFSLTISAMGVSQATALAPDSTKAKDSAASIFEILDSQPKIDSSNTEGETLATVTGNIDFEHVSFKYPTRPDIQIFRDLCLSIPSGKTVALVGESGSGKSTVISLIERFYDPDSGRALLDGVEIFKFKLSWLRQQMGLVSQEPILFNETIRSNIAYGKPGNASEEEIVGAAKAANAHNFISSLPGGYETSVGERGVQLSGGQKQRIAIARAILKDPKILLLDEATSALDAESERVVQDALDRVMVNRTTVVVAHRLTTIRGADIIAVVKNGVIAEKGSHDVLMKINNGAYASLVALHKSS</sequence>
<dbReference type="CDD" id="cd18577">
    <property type="entry name" value="ABC_6TM_Pgp_ABCB1_D1_like"/>
    <property type="match status" value="1"/>
</dbReference>
<evidence type="ECO:0000256" key="11">
    <source>
        <dbReference type="SAM" id="MobiDB-lite"/>
    </source>
</evidence>
<evidence type="ECO:0000256" key="12">
    <source>
        <dbReference type="SAM" id="Phobius"/>
    </source>
</evidence>
<feature type="transmembrane region" description="Helical" evidence="12">
    <location>
        <begin position="840"/>
        <end position="859"/>
    </location>
</feature>